<dbReference type="RefSeq" id="WP_343838879.1">
    <property type="nucleotide sequence ID" value="NZ_BAAADO010000002.1"/>
</dbReference>
<keyword evidence="1" id="KW-0812">Transmembrane</keyword>
<organism evidence="2 3">
    <name type="scientific">Salinibacillus aidingensis</name>
    <dbReference type="NCBI Taxonomy" id="237684"/>
    <lineage>
        <taxon>Bacteria</taxon>
        <taxon>Bacillati</taxon>
        <taxon>Bacillota</taxon>
        <taxon>Bacilli</taxon>
        <taxon>Bacillales</taxon>
        <taxon>Bacillaceae</taxon>
        <taxon>Salinibacillus</taxon>
    </lineage>
</organism>
<name>A0ABN1B1P5_9BACI</name>
<gene>
    <name evidence="2" type="ORF">GCM10008986_12770</name>
</gene>
<evidence type="ECO:0000256" key="1">
    <source>
        <dbReference type="SAM" id="Phobius"/>
    </source>
</evidence>
<evidence type="ECO:0000313" key="3">
    <source>
        <dbReference type="Proteomes" id="UP001500880"/>
    </source>
</evidence>
<dbReference type="Proteomes" id="UP001500880">
    <property type="component" value="Unassembled WGS sequence"/>
</dbReference>
<keyword evidence="1" id="KW-1133">Transmembrane helix</keyword>
<keyword evidence="1" id="KW-0472">Membrane</keyword>
<protein>
    <submittedName>
        <fullName evidence="2">Uncharacterized protein</fullName>
    </submittedName>
</protein>
<evidence type="ECO:0000313" key="2">
    <source>
        <dbReference type="EMBL" id="GAA0488494.1"/>
    </source>
</evidence>
<reference evidence="2 3" key="1">
    <citation type="journal article" date="2019" name="Int. J. Syst. Evol. Microbiol.">
        <title>The Global Catalogue of Microorganisms (GCM) 10K type strain sequencing project: providing services to taxonomists for standard genome sequencing and annotation.</title>
        <authorList>
            <consortium name="The Broad Institute Genomics Platform"/>
            <consortium name="The Broad Institute Genome Sequencing Center for Infectious Disease"/>
            <person name="Wu L."/>
            <person name="Ma J."/>
        </authorList>
    </citation>
    <scope>NUCLEOTIDE SEQUENCE [LARGE SCALE GENOMIC DNA]</scope>
    <source>
        <strain evidence="2 3">JCM 12389</strain>
    </source>
</reference>
<feature type="transmembrane region" description="Helical" evidence="1">
    <location>
        <begin position="33"/>
        <end position="50"/>
    </location>
</feature>
<proteinExistence type="predicted"/>
<dbReference type="EMBL" id="BAAADO010000002">
    <property type="protein sequence ID" value="GAA0488494.1"/>
    <property type="molecule type" value="Genomic_DNA"/>
</dbReference>
<accession>A0ABN1B1P5</accession>
<comment type="caution">
    <text evidence="2">The sequence shown here is derived from an EMBL/GenBank/DDBJ whole genome shotgun (WGS) entry which is preliminary data.</text>
</comment>
<keyword evidence="3" id="KW-1185">Reference proteome</keyword>
<sequence length="55" mass="6376">MFMLLIAFVFGIVAVIATVLIDIIQVENLIAKFIIYFLFFFTAHLIIGRVERRKS</sequence>